<dbReference type="PIRSF" id="PIRSF038994">
    <property type="entry name" value="NagA"/>
    <property type="match status" value="1"/>
</dbReference>
<dbReference type="InterPro" id="IPR032466">
    <property type="entry name" value="Metal_Hydrolase"/>
</dbReference>
<keyword evidence="4" id="KW-0479">Metal-binding</keyword>
<evidence type="ECO:0000256" key="1">
    <source>
        <dbReference type="ARBA" id="ARBA00010716"/>
    </source>
</evidence>
<dbReference type="Gene3D" id="2.30.40.10">
    <property type="entry name" value="Urease, subunit C, domain 1"/>
    <property type="match status" value="1"/>
</dbReference>
<dbReference type="PANTHER" id="PTHR11113">
    <property type="entry name" value="N-ACETYLGLUCOSAMINE-6-PHOSPHATE DEACETYLASE"/>
    <property type="match status" value="1"/>
</dbReference>
<keyword evidence="6 8" id="KW-0119">Carbohydrate metabolism</keyword>
<evidence type="ECO:0000313" key="10">
    <source>
        <dbReference type="EMBL" id="KAK9720616.1"/>
    </source>
</evidence>
<evidence type="ECO:0000256" key="5">
    <source>
        <dbReference type="ARBA" id="ARBA00022801"/>
    </source>
</evidence>
<evidence type="ECO:0000256" key="2">
    <source>
        <dbReference type="ARBA" id="ARBA00011899"/>
    </source>
</evidence>
<dbReference type="InterPro" id="IPR003764">
    <property type="entry name" value="GlcNAc_6-P_deAcase"/>
</dbReference>
<gene>
    <name evidence="10" type="primary">NAG2_1</name>
    <name evidence="10" type="ORF">K7432_004026</name>
</gene>
<dbReference type="Pfam" id="PF01979">
    <property type="entry name" value="Amidohydro_1"/>
    <property type="match status" value="1"/>
</dbReference>
<dbReference type="NCBIfam" id="TIGR00221">
    <property type="entry name" value="nagA"/>
    <property type="match status" value="1"/>
</dbReference>
<dbReference type="PANTHER" id="PTHR11113:SF14">
    <property type="entry name" value="N-ACETYLGLUCOSAMINE-6-PHOSPHATE DEACETYLASE"/>
    <property type="match status" value="1"/>
</dbReference>
<organism evidence="10 11">
    <name type="scientific">Basidiobolus ranarum</name>
    <dbReference type="NCBI Taxonomy" id="34480"/>
    <lineage>
        <taxon>Eukaryota</taxon>
        <taxon>Fungi</taxon>
        <taxon>Fungi incertae sedis</taxon>
        <taxon>Zoopagomycota</taxon>
        <taxon>Entomophthoromycotina</taxon>
        <taxon>Basidiobolomycetes</taxon>
        <taxon>Basidiobolales</taxon>
        <taxon>Basidiobolaceae</taxon>
        <taxon>Basidiobolus</taxon>
    </lineage>
</organism>
<dbReference type="GO" id="GO:0008448">
    <property type="term" value="F:N-acetylglucosamine-6-phosphate deacetylase activity"/>
    <property type="evidence" value="ECO:0007669"/>
    <property type="project" value="UniProtKB-EC"/>
</dbReference>
<keyword evidence="5 8" id="KW-0378">Hydrolase</keyword>
<evidence type="ECO:0000259" key="9">
    <source>
        <dbReference type="Pfam" id="PF01979"/>
    </source>
</evidence>
<comment type="similarity">
    <text evidence="1 8">Belongs to the metallo-dependent hydrolases superfamily. NagA family.</text>
</comment>
<comment type="catalytic activity">
    <reaction evidence="7 8">
        <text>N-acetyl-D-glucosamine 6-phosphate + H2O = D-glucosamine 6-phosphate + acetate</text>
        <dbReference type="Rhea" id="RHEA:22936"/>
        <dbReference type="ChEBI" id="CHEBI:15377"/>
        <dbReference type="ChEBI" id="CHEBI:30089"/>
        <dbReference type="ChEBI" id="CHEBI:57513"/>
        <dbReference type="ChEBI" id="CHEBI:58725"/>
        <dbReference type="EC" id="3.5.1.25"/>
    </reaction>
</comment>
<evidence type="ECO:0000256" key="3">
    <source>
        <dbReference type="ARBA" id="ARBA00018029"/>
    </source>
</evidence>
<sequence length="401" mass="43205">MSKEATNRILKIINGRIIRDGNIITGENLYVKDGKFVDGKSYFWDHTQFEEEVIDAEDSLVSPGFLDIQINGALGVDFTADRENLGEKLEQVAKGLLKWGCTSFCPTIVSSQPEVYAELMHVFARRDASVEHGAGILGAHLEGPFISPLKFGAHEVKTLRTAPNGVTDLLDCYNIKEGKPTDIAIITVAPEVEGVMNAIPELANKGVVVSIGHSVATTDQAEEAISKGATLVTHMFNALHEFHHRDPGIIGTLGSSRKRPYYGLICDGIHSHPNSVKIAYDAHPEGVVLVTDAMSAAGLPPGKYYLGAMEVDKSSDRAYITGTTTLAGSVVTIDDCVKNFRKFTGCTIVEAVEAATLHPAKVLGITHKKGTFNVGADADVLFLDDDLNIKRVFVSGDEVSL</sequence>
<reference evidence="10 11" key="1">
    <citation type="submission" date="2023-04" db="EMBL/GenBank/DDBJ databases">
        <title>Genome of Basidiobolus ranarum AG-B5.</title>
        <authorList>
            <person name="Stajich J.E."/>
            <person name="Carter-House D."/>
            <person name="Gryganskyi A."/>
        </authorList>
    </citation>
    <scope>NUCLEOTIDE SEQUENCE [LARGE SCALE GENOMIC DNA]</scope>
    <source>
        <strain evidence="10 11">AG-B5</strain>
    </source>
</reference>
<proteinExistence type="inferred from homology"/>
<dbReference type="InterPro" id="IPR011059">
    <property type="entry name" value="Metal-dep_hydrolase_composite"/>
</dbReference>
<dbReference type="SUPFAM" id="SSF51338">
    <property type="entry name" value="Composite domain of metallo-dependent hydrolases"/>
    <property type="match status" value="1"/>
</dbReference>
<keyword evidence="11" id="KW-1185">Reference proteome</keyword>
<dbReference type="Proteomes" id="UP001479436">
    <property type="component" value="Unassembled WGS sequence"/>
</dbReference>
<comment type="caution">
    <text evidence="10">The sequence shown here is derived from an EMBL/GenBank/DDBJ whole genome shotgun (WGS) entry which is preliminary data.</text>
</comment>
<evidence type="ECO:0000313" key="11">
    <source>
        <dbReference type="Proteomes" id="UP001479436"/>
    </source>
</evidence>
<feature type="domain" description="Amidohydrolase-related" evidence="9">
    <location>
        <begin position="61"/>
        <end position="399"/>
    </location>
</feature>
<protein>
    <recommendedName>
        <fullName evidence="3 8">N-acetylglucosamine-6-phosphate deacetylase</fullName>
        <ecNumber evidence="2 8">3.5.1.25</ecNumber>
    </recommendedName>
</protein>
<dbReference type="EC" id="3.5.1.25" evidence="2 8"/>
<accession>A0ABR2W588</accession>
<dbReference type="SUPFAM" id="SSF51556">
    <property type="entry name" value="Metallo-dependent hydrolases"/>
    <property type="match status" value="1"/>
</dbReference>
<name>A0ABR2W588_9FUNG</name>
<evidence type="ECO:0000256" key="6">
    <source>
        <dbReference type="ARBA" id="ARBA00023277"/>
    </source>
</evidence>
<evidence type="ECO:0000256" key="4">
    <source>
        <dbReference type="ARBA" id="ARBA00022723"/>
    </source>
</evidence>
<evidence type="ECO:0000256" key="7">
    <source>
        <dbReference type="ARBA" id="ARBA00047647"/>
    </source>
</evidence>
<dbReference type="EMBL" id="JASJQH010007007">
    <property type="protein sequence ID" value="KAK9720616.1"/>
    <property type="molecule type" value="Genomic_DNA"/>
</dbReference>
<evidence type="ECO:0000256" key="8">
    <source>
        <dbReference type="PIRNR" id="PIRNR038994"/>
    </source>
</evidence>
<dbReference type="CDD" id="cd00854">
    <property type="entry name" value="NagA"/>
    <property type="match status" value="1"/>
</dbReference>
<dbReference type="InterPro" id="IPR006680">
    <property type="entry name" value="Amidohydro-rel"/>
</dbReference>
<dbReference type="Gene3D" id="3.20.20.140">
    <property type="entry name" value="Metal-dependent hydrolases"/>
    <property type="match status" value="1"/>
</dbReference>